<evidence type="ECO:0000313" key="2">
    <source>
        <dbReference type="EMBL" id="MDQ1031194.1"/>
    </source>
</evidence>
<dbReference type="EMBL" id="JAUSZI010000002">
    <property type="protein sequence ID" value="MDQ1031194.1"/>
    <property type="molecule type" value="Genomic_DNA"/>
</dbReference>
<keyword evidence="2" id="KW-0238">DNA-binding</keyword>
<feature type="domain" description="HTH marR-type" evidence="1">
    <location>
        <begin position="12"/>
        <end position="155"/>
    </location>
</feature>
<evidence type="ECO:0000313" key="3">
    <source>
        <dbReference type="Proteomes" id="UP001230328"/>
    </source>
</evidence>
<gene>
    <name evidence="2" type="ORF">QF035_008776</name>
</gene>
<evidence type="ECO:0000259" key="1">
    <source>
        <dbReference type="PROSITE" id="PS50995"/>
    </source>
</evidence>
<organism evidence="2 3">
    <name type="scientific">Streptomyces umbrinus</name>
    <dbReference type="NCBI Taxonomy" id="67370"/>
    <lineage>
        <taxon>Bacteria</taxon>
        <taxon>Bacillati</taxon>
        <taxon>Actinomycetota</taxon>
        <taxon>Actinomycetes</taxon>
        <taxon>Kitasatosporales</taxon>
        <taxon>Streptomycetaceae</taxon>
        <taxon>Streptomyces</taxon>
        <taxon>Streptomyces phaeochromogenes group</taxon>
    </lineage>
</organism>
<name>A0ABU0T8P7_9ACTN</name>
<dbReference type="Pfam" id="PF12802">
    <property type="entry name" value="MarR_2"/>
    <property type="match status" value="1"/>
</dbReference>
<dbReference type="SUPFAM" id="SSF46785">
    <property type="entry name" value="Winged helix' DNA-binding domain"/>
    <property type="match status" value="1"/>
</dbReference>
<protein>
    <submittedName>
        <fullName evidence="2">DNA-binding MarR family transcriptional regulator</fullName>
    </submittedName>
</protein>
<dbReference type="Proteomes" id="UP001230328">
    <property type="component" value="Unassembled WGS sequence"/>
</dbReference>
<dbReference type="PANTHER" id="PTHR33164">
    <property type="entry name" value="TRANSCRIPTIONAL REGULATOR, MARR FAMILY"/>
    <property type="match status" value="1"/>
</dbReference>
<dbReference type="PANTHER" id="PTHR33164:SF99">
    <property type="entry name" value="MARR FAMILY REGULATORY PROTEIN"/>
    <property type="match status" value="1"/>
</dbReference>
<dbReference type="RefSeq" id="WP_307527164.1">
    <property type="nucleotide sequence ID" value="NZ_JAUSZI010000002.1"/>
</dbReference>
<keyword evidence="3" id="KW-1185">Reference proteome</keyword>
<reference evidence="2 3" key="1">
    <citation type="submission" date="2023-07" db="EMBL/GenBank/DDBJ databases">
        <title>Comparative genomics of wheat-associated soil bacteria to identify genetic determinants of phenazine resistance.</title>
        <authorList>
            <person name="Mouncey N."/>
        </authorList>
    </citation>
    <scope>NUCLEOTIDE SEQUENCE [LARGE SCALE GENOMIC DNA]</scope>
    <source>
        <strain evidence="2 3">V2I4</strain>
    </source>
</reference>
<dbReference type="SMART" id="SM00347">
    <property type="entry name" value="HTH_MARR"/>
    <property type="match status" value="1"/>
</dbReference>
<dbReference type="Gene3D" id="1.10.10.10">
    <property type="entry name" value="Winged helix-like DNA-binding domain superfamily/Winged helix DNA-binding domain"/>
    <property type="match status" value="1"/>
</dbReference>
<dbReference type="InterPro" id="IPR036388">
    <property type="entry name" value="WH-like_DNA-bd_sf"/>
</dbReference>
<dbReference type="GO" id="GO:0003677">
    <property type="term" value="F:DNA binding"/>
    <property type="evidence" value="ECO:0007669"/>
    <property type="project" value="UniProtKB-KW"/>
</dbReference>
<accession>A0ABU0T8P7</accession>
<dbReference type="InterPro" id="IPR000835">
    <property type="entry name" value="HTH_MarR-typ"/>
</dbReference>
<sequence length="170" mass="18546">MDSREGTAVNDDATLIKQWNRLTRVHRRIEASMERRLHQQLGLGVSEFYALRTLSEGVRAGTGLLYLNDLANGIGLSQSATSRLVTRLQDRGLITTHTSSRDRRSVEIELTAVAHHVLRTGAPLLRQAIEQVVRQLGVEGTDQDLLRYLCGSAGDAVAAHAPPTGSVAAR</sequence>
<dbReference type="InterPro" id="IPR036390">
    <property type="entry name" value="WH_DNA-bd_sf"/>
</dbReference>
<dbReference type="PROSITE" id="PS50995">
    <property type="entry name" value="HTH_MARR_2"/>
    <property type="match status" value="1"/>
</dbReference>
<comment type="caution">
    <text evidence="2">The sequence shown here is derived from an EMBL/GenBank/DDBJ whole genome shotgun (WGS) entry which is preliminary data.</text>
</comment>
<dbReference type="InterPro" id="IPR039422">
    <property type="entry name" value="MarR/SlyA-like"/>
</dbReference>
<proteinExistence type="predicted"/>